<feature type="non-terminal residue" evidence="2">
    <location>
        <position position="1"/>
    </location>
</feature>
<dbReference type="Proteomes" id="UP001341281">
    <property type="component" value="Chromosome 10"/>
</dbReference>
<organism evidence="2 3">
    <name type="scientific">Paspalum notatum var. saurae</name>
    <dbReference type="NCBI Taxonomy" id="547442"/>
    <lineage>
        <taxon>Eukaryota</taxon>
        <taxon>Viridiplantae</taxon>
        <taxon>Streptophyta</taxon>
        <taxon>Embryophyta</taxon>
        <taxon>Tracheophyta</taxon>
        <taxon>Spermatophyta</taxon>
        <taxon>Magnoliopsida</taxon>
        <taxon>Liliopsida</taxon>
        <taxon>Poales</taxon>
        <taxon>Poaceae</taxon>
        <taxon>PACMAD clade</taxon>
        <taxon>Panicoideae</taxon>
        <taxon>Andropogonodae</taxon>
        <taxon>Paspaleae</taxon>
        <taxon>Paspalinae</taxon>
        <taxon>Paspalum</taxon>
    </lineage>
</organism>
<reference evidence="2 3" key="1">
    <citation type="submission" date="2024-02" db="EMBL/GenBank/DDBJ databases">
        <title>High-quality chromosome-scale genome assembly of Pensacola bahiagrass (Paspalum notatum Flugge var. saurae).</title>
        <authorList>
            <person name="Vega J.M."/>
            <person name="Podio M."/>
            <person name="Orjuela J."/>
            <person name="Siena L.A."/>
            <person name="Pessino S.C."/>
            <person name="Combes M.C."/>
            <person name="Mariac C."/>
            <person name="Albertini E."/>
            <person name="Pupilli F."/>
            <person name="Ortiz J.P.A."/>
            <person name="Leblanc O."/>
        </authorList>
    </citation>
    <scope>NUCLEOTIDE SEQUENCE [LARGE SCALE GENOMIC DNA]</scope>
    <source>
        <strain evidence="2">R1</strain>
        <tissue evidence="2">Leaf</tissue>
    </source>
</reference>
<evidence type="ECO:0000313" key="3">
    <source>
        <dbReference type="Proteomes" id="UP001341281"/>
    </source>
</evidence>
<evidence type="ECO:0000313" key="2">
    <source>
        <dbReference type="EMBL" id="WVZ97834.1"/>
    </source>
</evidence>
<feature type="compositionally biased region" description="Polar residues" evidence="1">
    <location>
        <begin position="1"/>
        <end position="10"/>
    </location>
</feature>
<feature type="compositionally biased region" description="Basic and acidic residues" evidence="1">
    <location>
        <begin position="30"/>
        <end position="46"/>
    </location>
</feature>
<feature type="compositionally biased region" description="Basic residues" evidence="1">
    <location>
        <begin position="52"/>
        <end position="61"/>
    </location>
</feature>
<accession>A0AAQ3UUH2</accession>
<feature type="compositionally biased region" description="Basic and acidic residues" evidence="1">
    <location>
        <begin position="88"/>
        <end position="99"/>
    </location>
</feature>
<gene>
    <name evidence="2" type="ORF">U9M48_043344</name>
</gene>
<protein>
    <submittedName>
        <fullName evidence="2">Uncharacterized protein</fullName>
    </submittedName>
</protein>
<dbReference type="AlphaFoldDB" id="A0AAQ3UUH2"/>
<sequence>KKCDQATTTIRDTDKYREHGASNDVQEEWNAGRRHDADEPELERRTVSRRPVPLRRRKPERHQHPTSDVVPRRRRTRATTTPWQGAEQDARRDDIDAVNREPGVSPSPTDCTATYYCIEPRSKEALGGP</sequence>
<proteinExistence type="predicted"/>
<name>A0AAQ3UUH2_PASNO</name>
<feature type="region of interest" description="Disordered" evidence="1">
    <location>
        <begin position="1"/>
        <end position="112"/>
    </location>
</feature>
<dbReference type="EMBL" id="CP144754">
    <property type="protein sequence ID" value="WVZ97834.1"/>
    <property type="molecule type" value="Genomic_DNA"/>
</dbReference>
<keyword evidence="3" id="KW-1185">Reference proteome</keyword>
<feature type="compositionally biased region" description="Basic and acidic residues" evidence="1">
    <location>
        <begin position="11"/>
        <end position="21"/>
    </location>
</feature>
<evidence type="ECO:0000256" key="1">
    <source>
        <dbReference type="SAM" id="MobiDB-lite"/>
    </source>
</evidence>